<reference evidence="8" key="1">
    <citation type="journal article" date="2021" name="Mol. Ecol. Resour.">
        <title>Phylogenomic analyses of the genus Drosophila reveals genomic signals of climate adaptation.</title>
        <authorList>
            <person name="Li F."/>
            <person name="Rane R.V."/>
            <person name="Luria V."/>
            <person name="Xiong Z."/>
            <person name="Chen J."/>
            <person name="Li Z."/>
            <person name="Catullo R.A."/>
            <person name="Griffin P.C."/>
            <person name="Schiffer M."/>
            <person name="Pearce S."/>
            <person name="Lee S.F."/>
            <person name="McElroy K."/>
            <person name="Stocker A."/>
            <person name="Shirriffs J."/>
            <person name="Cockerell F."/>
            <person name="Coppin C."/>
            <person name="Sgro C.M."/>
            <person name="Karger A."/>
            <person name="Cain J.W."/>
            <person name="Weber J.A."/>
            <person name="Santpere G."/>
            <person name="Kirschner M.W."/>
            <person name="Hoffmann A.A."/>
            <person name="Oakeshott J.G."/>
            <person name="Zhang G."/>
        </authorList>
    </citation>
    <scope>NUCLEOTIDE SEQUENCE</scope>
    <source>
        <strain evidence="8">BGI-SZ-2011g</strain>
    </source>
</reference>
<feature type="signal peptide" evidence="6">
    <location>
        <begin position="1"/>
        <end position="19"/>
    </location>
</feature>
<dbReference type="InterPro" id="IPR036508">
    <property type="entry name" value="Chitin-bd_dom_sf"/>
</dbReference>
<accession>A0AAD4JXY1</accession>
<evidence type="ECO:0000313" key="8">
    <source>
        <dbReference type="EMBL" id="KAH8369632.1"/>
    </source>
</evidence>
<keyword evidence="3" id="KW-0677">Repeat</keyword>
<feature type="domain" description="Chitin-binding type-2" evidence="7">
    <location>
        <begin position="270"/>
        <end position="323"/>
    </location>
</feature>
<dbReference type="GO" id="GO:0008061">
    <property type="term" value="F:chitin binding"/>
    <property type="evidence" value="ECO:0007669"/>
    <property type="project" value="UniProtKB-KW"/>
</dbReference>
<dbReference type="AlphaFoldDB" id="A0AAD4JXY1"/>
<comment type="caution">
    <text evidence="8">The sequence shown here is derived from an EMBL/GenBank/DDBJ whole genome shotgun (WGS) entry which is preliminary data.</text>
</comment>
<protein>
    <recommendedName>
        <fullName evidence="7">Chitin-binding type-2 domain-containing protein</fullName>
    </recommendedName>
</protein>
<organism evidence="8 9">
    <name type="scientific">Drosophila rubida</name>
    <dbReference type="NCBI Taxonomy" id="30044"/>
    <lineage>
        <taxon>Eukaryota</taxon>
        <taxon>Metazoa</taxon>
        <taxon>Ecdysozoa</taxon>
        <taxon>Arthropoda</taxon>
        <taxon>Hexapoda</taxon>
        <taxon>Insecta</taxon>
        <taxon>Pterygota</taxon>
        <taxon>Neoptera</taxon>
        <taxon>Endopterygota</taxon>
        <taxon>Diptera</taxon>
        <taxon>Brachycera</taxon>
        <taxon>Muscomorpha</taxon>
        <taxon>Ephydroidea</taxon>
        <taxon>Drosophilidae</taxon>
        <taxon>Drosophila</taxon>
    </lineage>
</organism>
<evidence type="ECO:0000259" key="7">
    <source>
        <dbReference type="PROSITE" id="PS50940"/>
    </source>
</evidence>
<feature type="chain" id="PRO_5042097833" description="Chitin-binding type-2 domain-containing protein" evidence="6">
    <location>
        <begin position="20"/>
        <end position="323"/>
    </location>
</feature>
<dbReference type="PANTHER" id="PTHR23301">
    <property type="entry name" value="CHITIN BINDING PERITROPHIN-A"/>
    <property type="match status" value="1"/>
</dbReference>
<dbReference type="PROSITE" id="PS50940">
    <property type="entry name" value="CHIT_BIND_II"/>
    <property type="match status" value="3"/>
</dbReference>
<feature type="domain" description="Chitin-binding type-2" evidence="7">
    <location>
        <begin position="191"/>
        <end position="251"/>
    </location>
</feature>
<name>A0AAD4JXY1_9MUSC</name>
<evidence type="ECO:0000256" key="4">
    <source>
        <dbReference type="ARBA" id="ARBA00023157"/>
    </source>
</evidence>
<proteinExistence type="predicted"/>
<sequence length="323" mass="36534">MFLPLYGLVLFSLVQCLWGDPIVTTKSPQDTIVAPTQEDEDEVEDELQVQLKTYGVIMNDLELCGNIANKTFLPFVGNNSSYIYCVGGNVSSVDTCAIPERVEAECGEEPDCTLVFNYKLQTCTTNIGIEHLTFMPQCVENVLSSFCYDRTCTKYVLCYYNLPVLRECQDNLQYNAETDRCDFPEFVDCVENECSQEITPANITYLASKASCDKYFICADGMPYAQECTEGLYFDESCSCCRPKDKASADQTAQQRNIKPFSRSPPQRADILCPQRGVHFFAHKRRRDAYYYCVQGNGITLDCTPGLLFDPKTRECREPKNIA</sequence>
<keyword evidence="1" id="KW-0147">Chitin-binding</keyword>
<evidence type="ECO:0000256" key="2">
    <source>
        <dbReference type="ARBA" id="ARBA00022729"/>
    </source>
</evidence>
<evidence type="ECO:0000256" key="6">
    <source>
        <dbReference type="SAM" id="SignalP"/>
    </source>
</evidence>
<dbReference type="EMBL" id="JAJJHW010002585">
    <property type="protein sequence ID" value="KAH8369632.1"/>
    <property type="molecule type" value="Genomic_DNA"/>
</dbReference>
<dbReference type="Gene3D" id="2.170.140.10">
    <property type="entry name" value="Chitin binding domain"/>
    <property type="match status" value="3"/>
</dbReference>
<dbReference type="Pfam" id="PF01607">
    <property type="entry name" value="CBM_14"/>
    <property type="match status" value="3"/>
</dbReference>
<dbReference type="PANTHER" id="PTHR23301:SF0">
    <property type="entry name" value="CHITIN-BINDING TYPE-2 DOMAIN-CONTAINING PROTEIN-RELATED"/>
    <property type="match status" value="1"/>
</dbReference>
<keyword evidence="2 6" id="KW-0732">Signal</keyword>
<dbReference type="SUPFAM" id="SSF57625">
    <property type="entry name" value="Invertebrate chitin-binding proteins"/>
    <property type="match status" value="3"/>
</dbReference>
<dbReference type="InterPro" id="IPR051940">
    <property type="entry name" value="Chitin_bind-dev_reg"/>
</dbReference>
<dbReference type="GO" id="GO:0005576">
    <property type="term" value="C:extracellular region"/>
    <property type="evidence" value="ECO:0007669"/>
    <property type="project" value="InterPro"/>
</dbReference>
<gene>
    <name evidence="8" type="ORF">KR093_000372</name>
</gene>
<evidence type="ECO:0000256" key="3">
    <source>
        <dbReference type="ARBA" id="ARBA00022737"/>
    </source>
</evidence>
<feature type="domain" description="Chitin-binding type-2" evidence="7">
    <location>
        <begin position="135"/>
        <end position="189"/>
    </location>
</feature>
<evidence type="ECO:0000256" key="5">
    <source>
        <dbReference type="ARBA" id="ARBA00023180"/>
    </source>
</evidence>
<keyword evidence="4" id="KW-1015">Disulfide bond</keyword>
<evidence type="ECO:0000256" key="1">
    <source>
        <dbReference type="ARBA" id="ARBA00022669"/>
    </source>
</evidence>
<evidence type="ECO:0000313" key="9">
    <source>
        <dbReference type="Proteomes" id="UP001200034"/>
    </source>
</evidence>
<keyword evidence="9" id="KW-1185">Reference proteome</keyword>
<dbReference type="SMART" id="SM00494">
    <property type="entry name" value="ChtBD2"/>
    <property type="match status" value="4"/>
</dbReference>
<keyword evidence="5" id="KW-0325">Glycoprotein</keyword>
<dbReference type="InterPro" id="IPR002557">
    <property type="entry name" value="Chitin-bd_dom"/>
</dbReference>
<dbReference type="Proteomes" id="UP001200034">
    <property type="component" value="Unassembled WGS sequence"/>
</dbReference>